<evidence type="ECO:0000259" key="8">
    <source>
        <dbReference type="PROSITE" id="PS50011"/>
    </source>
</evidence>
<feature type="region of interest" description="Disordered" evidence="6">
    <location>
        <begin position="325"/>
        <end position="363"/>
    </location>
</feature>
<feature type="compositionally biased region" description="Pro residues" evidence="6">
    <location>
        <begin position="430"/>
        <end position="447"/>
    </location>
</feature>
<dbReference type="PROSITE" id="PS50011">
    <property type="entry name" value="PROTEIN_KINASE_DOM"/>
    <property type="match status" value="1"/>
</dbReference>
<evidence type="ECO:0000256" key="1">
    <source>
        <dbReference type="ARBA" id="ARBA00022679"/>
    </source>
</evidence>
<feature type="region of interest" description="Disordered" evidence="6">
    <location>
        <begin position="429"/>
        <end position="498"/>
    </location>
</feature>
<comment type="caution">
    <text evidence="9">The sequence shown here is derived from an EMBL/GenBank/DDBJ whole genome shotgun (WGS) entry which is preliminary data.</text>
</comment>
<feature type="binding site" evidence="5">
    <location>
        <position position="48"/>
    </location>
    <ligand>
        <name>ATP</name>
        <dbReference type="ChEBI" id="CHEBI:30616"/>
    </ligand>
</feature>
<name>A0ABT5E3S7_9BACT</name>
<protein>
    <submittedName>
        <fullName evidence="9">Serine/threonine-protein kinase</fullName>
    </submittedName>
</protein>
<evidence type="ECO:0000256" key="4">
    <source>
        <dbReference type="ARBA" id="ARBA00022840"/>
    </source>
</evidence>
<dbReference type="PANTHER" id="PTHR43289">
    <property type="entry name" value="MITOGEN-ACTIVATED PROTEIN KINASE KINASE KINASE 20-RELATED"/>
    <property type="match status" value="1"/>
</dbReference>
<keyword evidence="1" id="KW-0808">Transferase</keyword>
<dbReference type="SMART" id="SM00220">
    <property type="entry name" value="S_TKc"/>
    <property type="match status" value="1"/>
</dbReference>
<sequence length="587" mass="63126">MRTTDPAEALIGELVDDRYRLRRRIGRGGMGAVYEADAVRLGRLCAVKVLLPEFTRDETAMQRFRREAQVASRVKHTHVVDIFDTGTTSAGLGYIAMELLHGESLGTTLRREKRLPWPRARHIALQICRALAAAHARGVIHRDMKPDNCFRLSRDGDPDFIKILDFGIAKLTDADSAELRLTASDSLIGTYSYMAYEQIKGLDPDHRVDIWAVGVILYVMLTGVLPFYGQNERQVFSAILLQEPTPIRELLPGVDVPPELEAVVARALEKSRDARFPTVDALARALEDVGRPKSPAASALQSVAATAFTPLDDDAQTLDRGLPARSLTRVAAPAAPPGRPGAADIPEDTADSGRRALVPSTDPLVRAEVARAAESRGTAPARLPDLGAAEAEEAAPGRIAPLVASSVFLTLALFAVVFALISGSFFAEPSPAPAPEQAPEPAQPPAAPALVTAPEQPKTVDAPVPTPPISTPPPAAADTRQSKARGKKPAKRPAVDTKATAASELAKLCISKPIRDCFVEKQKQDEEMKVSFQLDPATGAVQPIFPLLQHKTLLATCLEGKMKTWRLPKAGAGEAPPTLSCILNRQR</sequence>
<dbReference type="Gene3D" id="1.10.510.10">
    <property type="entry name" value="Transferase(Phosphotransferase) domain 1"/>
    <property type="match status" value="1"/>
</dbReference>
<evidence type="ECO:0000256" key="6">
    <source>
        <dbReference type="SAM" id="MobiDB-lite"/>
    </source>
</evidence>
<dbReference type="InterPro" id="IPR017441">
    <property type="entry name" value="Protein_kinase_ATP_BS"/>
</dbReference>
<feature type="compositionally biased region" description="Pro residues" evidence="6">
    <location>
        <begin position="464"/>
        <end position="475"/>
    </location>
</feature>
<evidence type="ECO:0000256" key="5">
    <source>
        <dbReference type="PROSITE-ProRule" id="PRU10141"/>
    </source>
</evidence>
<organism evidence="9 10">
    <name type="scientific">Nannocystis bainbridge</name>
    <dbReference type="NCBI Taxonomy" id="2995303"/>
    <lineage>
        <taxon>Bacteria</taxon>
        <taxon>Pseudomonadati</taxon>
        <taxon>Myxococcota</taxon>
        <taxon>Polyangia</taxon>
        <taxon>Nannocystales</taxon>
        <taxon>Nannocystaceae</taxon>
        <taxon>Nannocystis</taxon>
    </lineage>
</organism>
<keyword evidence="4 5" id="KW-0067">ATP-binding</keyword>
<keyword evidence="7" id="KW-1133">Transmembrane helix</keyword>
<dbReference type="PANTHER" id="PTHR43289:SF6">
    <property type="entry name" value="SERINE_THREONINE-PROTEIN KINASE NEKL-3"/>
    <property type="match status" value="1"/>
</dbReference>
<dbReference type="InterPro" id="IPR000719">
    <property type="entry name" value="Prot_kinase_dom"/>
</dbReference>
<feature type="compositionally biased region" description="Basic residues" evidence="6">
    <location>
        <begin position="482"/>
        <end position="491"/>
    </location>
</feature>
<dbReference type="InterPro" id="IPR011009">
    <property type="entry name" value="Kinase-like_dom_sf"/>
</dbReference>
<keyword evidence="7" id="KW-0812">Transmembrane</keyword>
<proteinExistence type="predicted"/>
<keyword evidence="3 9" id="KW-0418">Kinase</keyword>
<keyword evidence="10" id="KW-1185">Reference proteome</keyword>
<keyword evidence="7" id="KW-0472">Membrane</keyword>
<feature type="transmembrane region" description="Helical" evidence="7">
    <location>
        <begin position="210"/>
        <end position="228"/>
    </location>
</feature>
<accession>A0ABT5E3S7</accession>
<evidence type="ECO:0000256" key="2">
    <source>
        <dbReference type="ARBA" id="ARBA00022741"/>
    </source>
</evidence>
<dbReference type="Pfam" id="PF00069">
    <property type="entry name" value="Pkinase"/>
    <property type="match status" value="1"/>
</dbReference>
<dbReference type="Gene3D" id="3.30.200.20">
    <property type="entry name" value="Phosphorylase Kinase, domain 1"/>
    <property type="match status" value="1"/>
</dbReference>
<feature type="transmembrane region" description="Helical" evidence="7">
    <location>
        <begin position="407"/>
        <end position="427"/>
    </location>
</feature>
<feature type="domain" description="Protein kinase" evidence="8">
    <location>
        <begin position="19"/>
        <end position="287"/>
    </location>
</feature>
<dbReference type="GO" id="GO:0016301">
    <property type="term" value="F:kinase activity"/>
    <property type="evidence" value="ECO:0007669"/>
    <property type="project" value="UniProtKB-KW"/>
</dbReference>
<evidence type="ECO:0000313" key="9">
    <source>
        <dbReference type="EMBL" id="MDC0720486.1"/>
    </source>
</evidence>
<evidence type="ECO:0000256" key="7">
    <source>
        <dbReference type="SAM" id="Phobius"/>
    </source>
</evidence>
<dbReference type="RefSeq" id="WP_272088994.1">
    <property type="nucleotide sequence ID" value="NZ_JAQNDL010000003.1"/>
</dbReference>
<reference evidence="9 10" key="1">
    <citation type="submission" date="2022-11" db="EMBL/GenBank/DDBJ databases">
        <title>Minimal conservation of predation-associated metabolite biosynthetic gene clusters underscores biosynthetic potential of Myxococcota including descriptions for ten novel species: Archangium lansinium sp. nov., Myxococcus landrumus sp. nov., Nannocystis bai.</title>
        <authorList>
            <person name="Ahearne A."/>
            <person name="Stevens C."/>
            <person name="Dowd S."/>
        </authorList>
    </citation>
    <scope>NUCLEOTIDE SEQUENCE [LARGE SCALE GENOMIC DNA]</scope>
    <source>
        <strain evidence="9 10">BB15-2</strain>
    </source>
</reference>
<dbReference type="Proteomes" id="UP001221686">
    <property type="component" value="Unassembled WGS sequence"/>
</dbReference>
<gene>
    <name evidence="9" type="ORF">POL25_26525</name>
</gene>
<dbReference type="CDD" id="cd14014">
    <property type="entry name" value="STKc_PknB_like"/>
    <property type="match status" value="1"/>
</dbReference>
<evidence type="ECO:0000313" key="10">
    <source>
        <dbReference type="Proteomes" id="UP001221686"/>
    </source>
</evidence>
<keyword evidence="2 5" id="KW-0547">Nucleotide-binding</keyword>
<evidence type="ECO:0000256" key="3">
    <source>
        <dbReference type="ARBA" id="ARBA00022777"/>
    </source>
</evidence>
<dbReference type="SUPFAM" id="SSF56112">
    <property type="entry name" value="Protein kinase-like (PK-like)"/>
    <property type="match status" value="1"/>
</dbReference>
<dbReference type="EMBL" id="JAQNDL010000003">
    <property type="protein sequence ID" value="MDC0720486.1"/>
    <property type="molecule type" value="Genomic_DNA"/>
</dbReference>
<dbReference type="PROSITE" id="PS00107">
    <property type="entry name" value="PROTEIN_KINASE_ATP"/>
    <property type="match status" value="1"/>
</dbReference>